<comment type="caution">
    <text evidence="8">The sequence shown here is derived from an EMBL/GenBank/DDBJ whole genome shotgun (WGS) entry which is preliminary data.</text>
</comment>
<dbReference type="CDD" id="cd06171">
    <property type="entry name" value="Sigma70_r4"/>
    <property type="match status" value="1"/>
</dbReference>
<dbReference type="Pfam" id="PF04542">
    <property type="entry name" value="Sigma70_r2"/>
    <property type="match status" value="1"/>
</dbReference>
<dbReference type="PIRSF" id="PIRSF000770">
    <property type="entry name" value="RNA_pol_sigma-SigE/K"/>
    <property type="match status" value="1"/>
</dbReference>
<dbReference type="AlphaFoldDB" id="A0A7Y9RXX3"/>
<evidence type="ECO:0000259" key="5">
    <source>
        <dbReference type="Pfam" id="PF04539"/>
    </source>
</evidence>
<dbReference type="PANTHER" id="PTHR30385">
    <property type="entry name" value="SIGMA FACTOR F FLAGELLAR"/>
    <property type="match status" value="1"/>
</dbReference>
<keyword evidence="8" id="KW-0969">Cilium</keyword>
<dbReference type="GO" id="GO:0003677">
    <property type="term" value="F:DNA binding"/>
    <property type="evidence" value="ECO:0007669"/>
    <property type="project" value="UniProtKB-KW"/>
</dbReference>
<evidence type="ECO:0000259" key="7">
    <source>
        <dbReference type="Pfam" id="PF04545"/>
    </source>
</evidence>
<dbReference type="NCBIfam" id="TIGR02937">
    <property type="entry name" value="sigma70-ECF"/>
    <property type="match status" value="1"/>
</dbReference>
<protein>
    <submittedName>
        <fullName evidence="8">RNA polymerase sigma factor for flagellar operon FliA</fullName>
    </submittedName>
</protein>
<dbReference type="EMBL" id="JACCAA010000001">
    <property type="protein sequence ID" value="NYG58701.1"/>
    <property type="molecule type" value="Genomic_DNA"/>
</dbReference>
<dbReference type="InterPro" id="IPR000943">
    <property type="entry name" value="RNA_pol_sigma70"/>
</dbReference>
<name>A0A7Y9RXX3_9ACTN</name>
<dbReference type="InterPro" id="IPR013324">
    <property type="entry name" value="RNA_pol_sigma_r3/r4-like"/>
</dbReference>
<dbReference type="Gene3D" id="1.20.140.160">
    <property type="match status" value="1"/>
</dbReference>
<dbReference type="SUPFAM" id="SSF88659">
    <property type="entry name" value="Sigma3 and sigma4 domains of RNA polymerase sigma factors"/>
    <property type="match status" value="2"/>
</dbReference>
<keyword evidence="3" id="KW-0238">DNA-binding</keyword>
<accession>A0A7Y9RXX3</accession>
<dbReference type="Pfam" id="PF04545">
    <property type="entry name" value="Sigma70_r4"/>
    <property type="match status" value="1"/>
</dbReference>
<feature type="domain" description="RNA polymerase sigma-70 region 4" evidence="7">
    <location>
        <begin position="182"/>
        <end position="227"/>
    </location>
</feature>
<feature type="domain" description="RNA polymerase sigma-70 region 2" evidence="6">
    <location>
        <begin position="16"/>
        <end position="86"/>
    </location>
</feature>
<keyword evidence="1" id="KW-0805">Transcription regulation</keyword>
<evidence type="ECO:0000256" key="4">
    <source>
        <dbReference type="ARBA" id="ARBA00023163"/>
    </source>
</evidence>
<dbReference type="InterPro" id="IPR014284">
    <property type="entry name" value="RNA_pol_sigma-70_dom"/>
</dbReference>
<dbReference type="SUPFAM" id="SSF88946">
    <property type="entry name" value="Sigma2 domain of RNA polymerase sigma factors"/>
    <property type="match status" value="1"/>
</dbReference>
<feature type="domain" description="RNA polymerase sigma-70 region 3" evidence="5">
    <location>
        <begin position="96"/>
        <end position="164"/>
    </location>
</feature>
<keyword evidence="9" id="KW-1185">Reference proteome</keyword>
<evidence type="ECO:0000313" key="9">
    <source>
        <dbReference type="Proteomes" id="UP000540656"/>
    </source>
</evidence>
<dbReference type="GO" id="GO:0006352">
    <property type="term" value="P:DNA-templated transcription initiation"/>
    <property type="evidence" value="ECO:0007669"/>
    <property type="project" value="InterPro"/>
</dbReference>
<dbReference type="InterPro" id="IPR007627">
    <property type="entry name" value="RNA_pol_sigma70_r2"/>
</dbReference>
<proteinExistence type="predicted"/>
<sequence>MSTTPASRVLPDDLITSNIALVGHIVRETMGRVPSHVDRDDLTSAGLTALVQAGQAFEAERGVPFARYAATRIRGAILDELRSVDWASRSVRRRARTIEEARNRLAADLGRIPSNDEVASLLGVDLSEVIGNDDDLNRATVLSLQAGSESVLEELITSHEPDPAAEVEHRERLTYLIEAVTELPERLRVVVEDYFLAERPMAEIAAELNVSESRVSQLRAEALVLLRDAINTQLDPELVRPHSRPGGCADRRREVYFSAVAERHAASMGRAAPATRSFNATA</sequence>
<keyword evidence="8" id="KW-0282">Flagellum</keyword>
<keyword evidence="4" id="KW-0804">Transcription</keyword>
<keyword evidence="8" id="KW-0966">Cell projection</keyword>
<dbReference type="Proteomes" id="UP000540656">
    <property type="component" value="Unassembled WGS sequence"/>
</dbReference>
<dbReference type="InterPro" id="IPR007630">
    <property type="entry name" value="RNA_pol_sigma70_r4"/>
</dbReference>
<dbReference type="InterPro" id="IPR013325">
    <property type="entry name" value="RNA_pol_sigma_r2"/>
</dbReference>
<dbReference type="InterPro" id="IPR007624">
    <property type="entry name" value="RNA_pol_sigma70_r3"/>
</dbReference>
<gene>
    <name evidence="8" type="ORF">BJ980_001624</name>
</gene>
<dbReference type="GO" id="GO:0016987">
    <property type="term" value="F:sigma factor activity"/>
    <property type="evidence" value="ECO:0007669"/>
    <property type="project" value="UniProtKB-KW"/>
</dbReference>
<reference evidence="8 9" key="1">
    <citation type="submission" date="2020-07" db="EMBL/GenBank/DDBJ databases">
        <title>Sequencing the genomes of 1000 actinobacteria strains.</title>
        <authorList>
            <person name="Klenk H.-P."/>
        </authorList>
    </citation>
    <scope>NUCLEOTIDE SEQUENCE [LARGE SCALE GENOMIC DNA]</scope>
    <source>
        <strain evidence="8 9">DSM 23819</strain>
    </source>
</reference>
<evidence type="ECO:0000256" key="3">
    <source>
        <dbReference type="ARBA" id="ARBA00023125"/>
    </source>
</evidence>
<evidence type="ECO:0000313" key="8">
    <source>
        <dbReference type="EMBL" id="NYG58701.1"/>
    </source>
</evidence>
<organism evidence="8 9">
    <name type="scientific">Nocardioides daedukensis</name>
    <dbReference type="NCBI Taxonomy" id="634462"/>
    <lineage>
        <taxon>Bacteria</taxon>
        <taxon>Bacillati</taxon>
        <taxon>Actinomycetota</taxon>
        <taxon>Actinomycetes</taxon>
        <taxon>Propionibacteriales</taxon>
        <taxon>Nocardioidaceae</taxon>
        <taxon>Nocardioides</taxon>
    </lineage>
</organism>
<evidence type="ECO:0000259" key="6">
    <source>
        <dbReference type="Pfam" id="PF04542"/>
    </source>
</evidence>
<dbReference type="PANTHER" id="PTHR30385:SF7">
    <property type="entry name" value="RNA POLYMERASE SIGMA FACTOR FLIA"/>
    <property type="match status" value="1"/>
</dbReference>
<dbReference type="RefSeq" id="WP_179501836.1">
    <property type="nucleotide sequence ID" value="NZ_JACCAA010000001.1"/>
</dbReference>
<dbReference type="Pfam" id="PF04539">
    <property type="entry name" value="Sigma70_r3"/>
    <property type="match status" value="1"/>
</dbReference>
<evidence type="ECO:0000256" key="1">
    <source>
        <dbReference type="ARBA" id="ARBA00023015"/>
    </source>
</evidence>
<keyword evidence="2" id="KW-0731">Sigma factor</keyword>
<evidence type="ECO:0000256" key="2">
    <source>
        <dbReference type="ARBA" id="ARBA00023082"/>
    </source>
</evidence>
<dbReference type="Gene3D" id="1.10.1740.10">
    <property type="match status" value="1"/>
</dbReference>